<reference evidence="8" key="1">
    <citation type="journal article" date="2021" name="PeerJ">
        <title>Extensive microbial diversity within the chicken gut microbiome revealed by metagenomics and culture.</title>
        <authorList>
            <person name="Gilroy R."/>
            <person name="Ravi A."/>
            <person name="Getino M."/>
            <person name="Pursley I."/>
            <person name="Horton D.L."/>
            <person name="Alikhan N.F."/>
            <person name="Baker D."/>
            <person name="Gharbi K."/>
            <person name="Hall N."/>
            <person name="Watson M."/>
            <person name="Adriaenssens E.M."/>
            <person name="Foster-Nyarko E."/>
            <person name="Jarju S."/>
            <person name="Secka A."/>
            <person name="Antonio M."/>
            <person name="Oren A."/>
            <person name="Chaudhuri R.R."/>
            <person name="La Ragione R."/>
            <person name="Hildebrand F."/>
            <person name="Pallen M.J."/>
        </authorList>
    </citation>
    <scope>NUCLEOTIDE SEQUENCE</scope>
    <source>
        <strain evidence="8">8470</strain>
    </source>
</reference>
<keyword evidence="5" id="KW-0998">Cell outer membrane</keyword>
<comment type="caution">
    <text evidence="8">The sequence shown here is derived from an EMBL/GenBank/DDBJ whole genome shotgun (WGS) entry which is preliminary data.</text>
</comment>
<dbReference type="InterPro" id="IPR033985">
    <property type="entry name" value="SusD-like_N"/>
</dbReference>
<dbReference type="Pfam" id="PF14322">
    <property type="entry name" value="SusD-like_3"/>
    <property type="match status" value="1"/>
</dbReference>
<comment type="subcellular location">
    <subcellularLocation>
        <location evidence="1">Cell outer membrane</location>
    </subcellularLocation>
</comment>
<keyword evidence="4" id="KW-0472">Membrane</keyword>
<feature type="domain" description="RagB/SusD" evidence="6">
    <location>
        <begin position="365"/>
        <end position="603"/>
    </location>
</feature>
<evidence type="ECO:0000256" key="1">
    <source>
        <dbReference type="ARBA" id="ARBA00004442"/>
    </source>
</evidence>
<dbReference type="Proteomes" id="UP000784286">
    <property type="component" value="Unassembled WGS sequence"/>
</dbReference>
<dbReference type="EMBL" id="JAHLFJ010000071">
    <property type="protein sequence ID" value="MBU3856374.1"/>
    <property type="molecule type" value="Genomic_DNA"/>
</dbReference>
<dbReference type="PROSITE" id="PS51257">
    <property type="entry name" value="PROKAR_LIPOPROTEIN"/>
    <property type="match status" value="1"/>
</dbReference>
<dbReference type="GO" id="GO:0009279">
    <property type="term" value="C:cell outer membrane"/>
    <property type="evidence" value="ECO:0007669"/>
    <property type="project" value="UniProtKB-SubCell"/>
</dbReference>
<evidence type="ECO:0000256" key="2">
    <source>
        <dbReference type="ARBA" id="ARBA00006275"/>
    </source>
</evidence>
<evidence type="ECO:0000259" key="6">
    <source>
        <dbReference type="Pfam" id="PF07980"/>
    </source>
</evidence>
<accession>A0A948TN72</accession>
<evidence type="ECO:0000313" key="9">
    <source>
        <dbReference type="Proteomes" id="UP000784286"/>
    </source>
</evidence>
<evidence type="ECO:0000259" key="7">
    <source>
        <dbReference type="Pfam" id="PF14322"/>
    </source>
</evidence>
<evidence type="ECO:0000256" key="3">
    <source>
        <dbReference type="ARBA" id="ARBA00022729"/>
    </source>
</evidence>
<sequence>MKTKDIRLFMAGTASILFLTGCNDWLDPKPLSFYTPENTYNTYSGLKTGTDMLNRDVRYFDYYPTSFSADPCILSEYFFSDMAVNGRTDTGNAPVDLTNDITPSASLTGNNSQINNYWTYLYKGIKDANTLLTRSETAEFESEEQRKEIEGLACFHRAFRYYRLVHQYGDVPFIVNEVAEPRYDFYTTKREAILRRLKSDLETTAPYLSNDVNIGQVTQAAAYHLLAKIDLALGEFDSAIDACNKVIGDGVHELMRNRFGVDASDATKNVIWDLHRPDNKHLPENKEVLYLVLDDYDQTDARSATGLEIMRQVLPMYSATTSGMKTPNGKVAFVDNNETKNPYLKEYGRGICTLRQTWYATHMIWENDPDVDTDMRHAKGNWMKMEYLTYNNPALETEDPEYFNQPLQKYDNNGNLLMNDTIRAWCEWPHYKVFVEDQKANNWRGGWADWYIFRLAETYLLRAEAYIWKGEQGLAANDINEVRGRAGARLISSNEATISMILDERARELFYEEPRKCELTRIAYIYAQTGQADDKGRTYSMDNFSEENFFYNRIMDVTDFYNKGVKNNYGLEYTMQPYHVLWPIAEEAIASNVQGHINQNYGYDGYENNVTPLDGPNE</sequence>
<evidence type="ECO:0000256" key="4">
    <source>
        <dbReference type="ARBA" id="ARBA00023136"/>
    </source>
</evidence>
<name>A0A948TN72_9BACT</name>
<dbReference type="AlphaFoldDB" id="A0A948TN72"/>
<dbReference type="InterPro" id="IPR011990">
    <property type="entry name" value="TPR-like_helical_dom_sf"/>
</dbReference>
<feature type="domain" description="SusD-like N-terminal" evidence="7">
    <location>
        <begin position="84"/>
        <end position="231"/>
    </location>
</feature>
<dbReference type="Gene3D" id="1.25.40.390">
    <property type="match status" value="1"/>
</dbReference>
<evidence type="ECO:0000313" key="8">
    <source>
        <dbReference type="EMBL" id="MBU3856374.1"/>
    </source>
</evidence>
<evidence type="ECO:0000256" key="5">
    <source>
        <dbReference type="ARBA" id="ARBA00023237"/>
    </source>
</evidence>
<comment type="similarity">
    <text evidence="2">Belongs to the SusD family.</text>
</comment>
<dbReference type="InterPro" id="IPR012944">
    <property type="entry name" value="SusD_RagB_dom"/>
</dbReference>
<gene>
    <name evidence="8" type="ORF">H9928_07465</name>
</gene>
<reference evidence="8" key="2">
    <citation type="submission" date="2021-04" db="EMBL/GenBank/DDBJ databases">
        <authorList>
            <person name="Gilroy R."/>
        </authorList>
    </citation>
    <scope>NUCLEOTIDE SEQUENCE</scope>
    <source>
        <strain evidence="8">8470</strain>
    </source>
</reference>
<organism evidence="8 9">
    <name type="scientific">Candidatus Phocaeicola excrementipullorum</name>
    <dbReference type="NCBI Taxonomy" id="2838731"/>
    <lineage>
        <taxon>Bacteria</taxon>
        <taxon>Pseudomonadati</taxon>
        <taxon>Bacteroidota</taxon>
        <taxon>Bacteroidia</taxon>
        <taxon>Bacteroidales</taxon>
        <taxon>Bacteroidaceae</taxon>
        <taxon>Phocaeicola</taxon>
    </lineage>
</organism>
<dbReference type="SUPFAM" id="SSF48452">
    <property type="entry name" value="TPR-like"/>
    <property type="match status" value="1"/>
</dbReference>
<protein>
    <submittedName>
        <fullName evidence="8">RagB/SusD family nutrient uptake outer membrane protein</fullName>
    </submittedName>
</protein>
<keyword evidence="3" id="KW-0732">Signal</keyword>
<proteinExistence type="inferred from homology"/>
<dbReference type="Pfam" id="PF07980">
    <property type="entry name" value="SusD_RagB"/>
    <property type="match status" value="1"/>
</dbReference>